<dbReference type="EMBL" id="JALXTC010000023">
    <property type="protein sequence ID" value="MCT2117450.1"/>
    <property type="molecule type" value="Genomic_DNA"/>
</dbReference>
<dbReference type="Proteomes" id="UP000295805">
    <property type="component" value="Unassembled WGS sequence"/>
</dbReference>
<protein>
    <submittedName>
        <fullName evidence="3">CAP domain-containing protein</fullName>
    </submittedName>
    <submittedName>
        <fullName evidence="4">Uncharacterized protein YkwD</fullName>
    </submittedName>
</protein>
<name>A0A4R3ZN06_9ACTN</name>
<comment type="caution">
    <text evidence="4">The sequence shown here is derived from an EMBL/GenBank/DDBJ whole genome shotgun (WGS) entry which is preliminary data.</text>
</comment>
<dbReference type="EMBL" id="SMCX01000027">
    <property type="protein sequence ID" value="TCW21201.1"/>
    <property type="molecule type" value="Genomic_DNA"/>
</dbReference>
<dbReference type="GeneID" id="89529430"/>
<dbReference type="Gene3D" id="3.40.33.10">
    <property type="entry name" value="CAP"/>
    <property type="match status" value="1"/>
</dbReference>
<dbReference type="InterPro" id="IPR014044">
    <property type="entry name" value="CAP_dom"/>
</dbReference>
<keyword evidence="1" id="KW-0732">Signal</keyword>
<sequence length="189" mass="19905">MTRALHHLRRGLILVAAASATVALGAGPQASAQAPQIQLPQIHLPGLTIGFAAPAPAGGAPTLDPASAEYRAQLENATNAARSAHGLAPLQSHGGLTDVAVRWSGTQAAQNRMFHNPHVRDEIPGGWRHFGENVLQNYAHATPQQLVDQWMNSPSHRANLLNPGHTSMGMGAAVAADGKLYATQVFARY</sequence>
<dbReference type="AlphaFoldDB" id="A0A4R3ZN06"/>
<evidence type="ECO:0000256" key="1">
    <source>
        <dbReference type="SAM" id="SignalP"/>
    </source>
</evidence>
<dbReference type="InterPro" id="IPR035940">
    <property type="entry name" value="CAP_sf"/>
</dbReference>
<evidence type="ECO:0000313" key="5">
    <source>
        <dbReference type="Proteomes" id="UP000295805"/>
    </source>
</evidence>
<proteinExistence type="predicted"/>
<reference evidence="3" key="2">
    <citation type="submission" date="2022-04" db="EMBL/GenBank/DDBJ databases">
        <title>Human microbiome associated bacterial genomes.</title>
        <authorList>
            <person name="Sandstrom S."/>
            <person name="Salamzade R."/>
            <person name="Kalan L.R."/>
        </authorList>
    </citation>
    <scope>NUCLEOTIDE SEQUENCE</scope>
    <source>
        <strain evidence="3">P3-SID1762</strain>
    </source>
</reference>
<dbReference type="PANTHER" id="PTHR31157">
    <property type="entry name" value="SCP DOMAIN-CONTAINING PROTEIN"/>
    <property type="match status" value="1"/>
</dbReference>
<dbReference type="Proteomes" id="UP001206890">
    <property type="component" value="Unassembled WGS sequence"/>
</dbReference>
<dbReference type="PROSITE" id="PS51318">
    <property type="entry name" value="TAT"/>
    <property type="match status" value="1"/>
</dbReference>
<organism evidence="4 5">
    <name type="scientific">Dietzia cinnamea</name>
    <dbReference type="NCBI Taxonomy" id="321318"/>
    <lineage>
        <taxon>Bacteria</taxon>
        <taxon>Bacillati</taxon>
        <taxon>Actinomycetota</taxon>
        <taxon>Actinomycetes</taxon>
        <taxon>Mycobacteriales</taxon>
        <taxon>Dietziaceae</taxon>
        <taxon>Dietzia</taxon>
    </lineage>
</organism>
<dbReference type="PANTHER" id="PTHR31157:SF1">
    <property type="entry name" value="SCP DOMAIN-CONTAINING PROTEIN"/>
    <property type="match status" value="1"/>
</dbReference>
<gene>
    <name evidence="4" type="ORF">EDD19_12737</name>
    <name evidence="3" type="ORF">M3D93_06740</name>
</gene>
<feature type="chain" id="PRO_5042718563" evidence="1">
    <location>
        <begin position="26"/>
        <end position="189"/>
    </location>
</feature>
<feature type="signal peptide" evidence="1">
    <location>
        <begin position="1"/>
        <end position="25"/>
    </location>
</feature>
<dbReference type="SUPFAM" id="SSF55797">
    <property type="entry name" value="PR-1-like"/>
    <property type="match status" value="1"/>
</dbReference>
<accession>A0A4R3ZN06</accession>
<reference evidence="4 5" key="1">
    <citation type="submission" date="2019-03" db="EMBL/GenBank/DDBJ databases">
        <title>Root nodule microbial communities of legume samples collected from USA, Mexico and Botswana.</title>
        <authorList>
            <person name="Hirsch A."/>
        </authorList>
    </citation>
    <scope>NUCLEOTIDE SEQUENCE [LARGE SCALE GENOMIC DNA]</scope>
    <source>
        <strain evidence="4 5">55</strain>
    </source>
</reference>
<evidence type="ECO:0000313" key="3">
    <source>
        <dbReference type="EMBL" id="MCT2117450.1"/>
    </source>
</evidence>
<evidence type="ECO:0000313" key="4">
    <source>
        <dbReference type="EMBL" id="TCW21201.1"/>
    </source>
</evidence>
<dbReference type="InterPro" id="IPR006311">
    <property type="entry name" value="TAT_signal"/>
</dbReference>
<feature type="domain" description="SCP" evidence="2">
    <location>
        <begin position="76"/>
        <end position="186"/>
    </location>
</feature>
<dbReference type="CDD" id="cd05379">
    <property type="entry name" value="CAP_bacterial"/>
    <property type="match status" value="1"/>
</dbReference>
<dbReference type="RefSeq" id="WP_061914094.1">
    <property type="nucleotide sequence ID" value="NZ_CP143053.1"/>
</dbReference>
<evidence type="ECO:0000259" key="2">
    <source>
        <dbReference type="Pfam" id="PF00188"/>
    </source>
</evidence>
<dbReference type="Pfam" id="PF00188">
    <property type="entry name" value="CAP"/>
    <property type="match status" value="1"/>
</dbReference>